<accession>D1BWH3</accession>
<dbReference type="OrthoDB" id="3210682at2"/>
<gene>
    <name evidence="3" type="ordered locus">Xcel_2503</name>
</gene>
<evidence type="ECO:0000313" key="3">
    <source>
        <dbReference type="EMBL" id="ACZ31518.1"/>
    </source>
</evidence>
<dbReference type="Proteomes" id="UP000002255">
    <property type="component" value="Chromosome"/>
</dbReference>
<evidence type="ECO:0008006" key="5">
    <source>
        <dbReference type="Google" id="ProtNLM"/>
    </source>
</evidence>
<dbReference type="AlphaFoldDB" id="D1BWH3"/>
<organism evidence="3 4">
    <name type="scientific">Xylanimonas cellulosilytica (strain DSM 15894 / JCM 12276 / CECT 5975 / KCTC 9989 / LMG 20990 / NBRC 107835 / XIL07)</name>
    <dbReference type="NCBI Taxonomy" id="446471"/>
    <lineage>
        <taxon>Bacteria</taxon>
        <taxon>Bacillati</taxon>
        <taxon>Actinomycetota</taxon>
        <taxon>Actinomycetes</taxon>
        <taxon>Micrococcales</taxon>
        <taxon>Promicromonosporaceae</taxon>
        <taxon>Xylanimonas</taxon>
    </lineage>
</organism>
<dbReference type="STRING" id="446471.Xcel_2503"/>
<feature type="transmembrane region" description="Helical" evidence="2">
    <location>
        <begin position="51"/>
        <end position="75"/>
    </location>
</feature>
<dbReference type="CDD" id="cd00118">
    <property type="entry name" value="LysM"/>
    <property type="match status" value="1"/>
</dbReference>
<sequence length="292" mass="28407">MERRSPRGTAARLLALGAGLGAATVALTARAVVVAATLGPPATGMEAWVEVVVVGGAALAAAWVAFGAFLGLAVVTAAGAGMRWRAGEAAVRMVAPVLVQKLVRAGIGVGVGTGLALTPTAALAAPTSAVVSVAAGAGSVIATEAGSAEGAAAAGGISTGVDLSWTPTATAPSTAGPRPVTSQAAAPAEVAPSEAPVEAASAEPALAAAPPADEPPVRSETVSRTVRSTPPDGTVVVLRGDTLWGIAARWLGGDPTDAEVMAATVRWHEANRDVIGDDADVILPGQILSPPA</sequence>
<dbReference type="HOGENOM" id="CLU_082660_0_0_11"/>
<keyword evidence="2" id="KW-0472">Membrane</keyword>
<dbReference type="KEGG" id="xce:Xcel_2503"/>
<feature type="compositionally biased region" description="Low complexity" evidence="1">
    <location>
        <begin position="165"/>
        <end position="211"/>
    </location>
</feature>
<reference evidence="4" key="1">
    <citation type="submission" date="2009-11" db="EMBL/GenBank/DDBJ databases">
        <title>The complete chromosome of Xylanimonas cellulosilytica DSM 15894.</title>
        <authorList>
            <consortium name="US DOE Joint Genome Institute (JGI-PGF)"/>
            <person name="Lucas S."/>
            <person name="Copeland A."/>
            <person name="Lapidus A."/>
            <person name="Glavina del Rio T."/>
            <person name="Dalin E."/>
            <person name="Tice H."/>
            <person name="Bruce D."/>
            <person name="Goodwin L."/>
            <person name="Pitluck S."/>
            <person name="Kyrpides N."/>
            <person name="Mavromatis K."/>
            <person name="Ivanova N."/>
            <person name="Mikhailova N."/>
            <person name="Foster B."/>
            <person name="Clum A."/>
            <person name="Brettin T."/>
            <person name="Detter J.C."/>
            <person name="Han C."/>
            <person name="Larimer F."/>
            <person name="Land M."/>
            <person name="Hauser L."/>
            <person name="Markowitz V."/>
            <person name="Cheng J.F."/>
            <person name="Hugenholtz P."/>
            <person name="Woyke T."/>
            <person name="Wu D."/>
            <person name="Gehrich-Schroeter G."/>
            <person name="Schneider S."/>
            <person name="Pukall S.R."/>
            <person name="Klenk H.P."/>
            <person name="Eisen J.A."/>
        </authorList>
    </citation>
    <scope>NUCLEOTIDE SEQUENCE [LARGE SCALE GENOMIC DNA]</scope>
    <source>
        <strain evidence="4">DSM 15894 / CECT 5975 / LMG 20990 / XIL07</strain>
    </source>
</reference>
<dbReference type="eggNOG" id="COG1652">
    <property type="taxonomic scope" value="Bacteria"/>
</dbReference>
<dbReference type="RefSeq" id="WP_012879260.1">
    <property type="nucleotide sequence ID" value="NC_013530.1"/>
</dbReference>
<feature type="region of interest" description="Disordered" evidence="1">
    <location>
        <begin position="165"/>
        <end position="229"/>
    </location>
</feature>
<name>D1BWH3_XYLCX</name>
<keyword evidence="4" id="KW-1185">Reference proteome</keyword>
<dbReference type="InterPro" id="IPR018392">
    <property type="entry name" value="LysM"/>
</dbReference>
<protein>
    <recommendedName>
        <fullName evidence="5">LysM domain-containing protein</fullName>
    </recommendedName>
</protein>
<dbReference type="Gene3D" id="3.10.350.10">
    <property type="entry name" value="LysM domain"/>
    <property type="match status" value="1"/>
</dbReference>
<dbReference type="EMBL" id="CP001821">
    <property type="protein sequence ID" value="ACZ31518.1"/>
    <property type="molecule type" value="Genomic_DNA"/>
</dbReference>
<proteinExistence type="predicted"/>
<keyword evidence="2" id="KW-0812">Transmembrane</keyword>
<evidence type="ECO:0000256" key="2">
    <source>
        <dbReference type="SAM" id="Phobius"/>
    </source>
</evidence>
<evidence type="ECO:0000256" key="1">
    <source>
        <dbReference type="SAM" id="MobiDB-lite"/>
    </source>
</evidence>
<evidence type="ECO:0000313" key="4">
    <source>
        <dbReference type="Proteomes" id="UP000002255"/>
    </source>
</evidence>
<reference evidence="3 4" key="2">
    <citation type="journal article" date="2010" name="Stand. Genomic Sci.">
        <title>Complete genome sequence of Xylanimonas cellulosilytica type strain (XIL07).</title>
        <authorList>
            <person name="Foster B."/>
            <person name="Pukall R."/>
            <person name="Abt B."/>
            <person name="Nolan M."/>
            <person name="Glavina Del Rio T."/>
            <person name="Chen F."/>
            <person name="Lucas S."/>
            <person name="Tice H."/>
            <person name="Pitluck S."/>
            <person name="Cheng J.-F."/>
            <person name="Chertkov O."/>
            <person name="Brettin T."/>
            <person name="Han C."/>
            <person name="Detter J.C."/>
            <person name="Bruce D."/>
            <person name="Goodwin L."/>
            <person name="Ivanova N."/>
            <person name="Mavromatis K."/>
            <person name="Pati A."/>
            <person name="Mikhailova N."/>
            <person name="Chen A."/>
            <person name="Palaniappan K."/>
            <person name="Land M."/>
            <person name="Hauser L."/>
            <person name="Chang Y.-J."/>
            <person name="Jeffries C.D."/>
            <person name="Chain P."/>
            <person name="Rohde M."/>
            <person name="Goeker M."/>
            <person name="Bristow J."/>
            <person name="Eisen J.A."/>
            <person name="Markowitz V."/>
            <person name="Hugenholtz P."/>
            <person name="Kyrpides N.C."/>
            <person name="Klenk H.-P."/>
            <person name="Lapidus A."/>
        </authorList>
    </citation>
    <scope>NUCLEOTIDE SEQUENCE [LARGE SCALE GENOMIC DNA]</scope>
    <source>
        <strain evidence="4">DSM 15894 / CECT 5975 / LMG 20990 / XIL07</strain>
    </source>
</reference>
<dbReference type="InterPro" id="IPR036779">
    <property type="entry name" value="LysM_dom_sf"/>
</dbReference>
<keyword evidence="2" id="KW-1133">Transmembrane helix</keyword>